<protein>
    <submittedName>
        <fullName evidence="1">DUF1826 domain-containing protein</fullName>
    </submittedName>
</protein>
<gene>
    <name evidence="1" type="ORF">RPE78_17025</name>
</gene>
<keyword evidence="2" id="KW-1185">Reference proteome</keyword>
<proteinExistence type="predicted"/>
<evidence type="ECO:0000313" key="1">
    <source>
        <dbReference type="EMBL" id="WRY35560.1"/>
    </source>
</evidence>
<keyword evidence="1" id="KW-0614">Plasmid</keyword>
<organism evidence="1 2">
    <name type="scientific">Thioclava litoralis</name>
    <dbReference type="NCBI Taxonomy" id="3076557"/>
    <lineage>
        <taxon>Bacteria</taxon>
        <taxon>Pseudomonadati</taxon>
        <taxon>Pseudomonadota</taxon>
        <taxon>Alphaproteobacteria</taxon>
        <taxon>Rhodobacterales</taxon>
        <taxon>Paracoccaceae</taxon>
        <taxon>Thioclava</taxon>
    </lineage>
</organism>
<evidence type="ECO:0000313" key="2">
    <source>
        <dbReference type="Proteomes" id="UP001623290"/>
    </source>
</evidence>
<accession>A0ABZ1E4C6</accession>
<dbReference type="Pfam" id="PF08856">
    <property type="entry name" value="DUF1826"/>
    <property type="match status" value="1"/>
</dbReference>
<name>A0ABZ1E4C6_9RHOB</name>
<dbReference type="EMBL" id="CP135445">
    <property type="protein sequence ID" value="WRY35560.1"/>
    <property type="molecule type" value="Genomic_DNA"/>
</dbReference>
<dbReference type="RefSeq" id="WP_330629287.1">
    <property type="nucleotide sequence ID" value="NZ_CP135445.1"/>
</dbReference>
<reference evidence="1 2" key="1">
    <citation type="submission" date="2023-09" db="EMBL/GenBank/DDBJ databases">
        <title>Thioclava shenzhenensis sp. nov., a multidrug resistant bacteria-antagonizing species isolated from coastal seawater.</title>
        <authorList>
            <person name="Long M."/>
        </authorList>
    </citation>
    <scope>NUCLEOTIDE SEQUENCE [LARGE SCALE GENOMIC DNA]</scope>
    <source>
        <strain evidence="1 2">FTW29</strain>
        <plasmid evidence="1 2">unnamed2</plasmid>
    </source>
</reference>
<geneLocation type="plasmid" evidence="1 2">
    <name>unnamed2</name>
</geneLocation>
<dbReference type="Proteomes" id="UP001623290">
    <property type="component" value="Plasmid unnamed2"/>
</dbReference>
<sequence>MTHDLLDRLSTEDPEARYLAQGILQGSTANVLRSLKAPGVGASLWQRRLPAGLLDWLDHLPAARLPALRAECLALRDVTRVLERSFADARTPDGPERRAFQADIEYLVGVFVDIFPVTRLNLRLDVIENDACRRFHIDRLQARMLCTYRGEATQFALASGTQGTATDIMAQLGTGDVGLMRGTLWPGQEGSGVLHRSPPISGTGQTRLLLVIDPWEERPTRFH</sequence>
<dbReference type="InterPro" id="IPR014955">
    <property type="entry name" value="DUF1826"/>
</dbReference>